<keyword evidence="1" id="KW-0805">Transcription regulation</keyword>
<feature type="region of interest" description="SAW" evidence="3">
    <location>
        <begin position="169"/>
        <end position="205"/>
    </location>
</feature>
<evidence type="ECO:0000256" key="1">
    <source>
        <dbReference type="ARBA" id="ARBA00023015"/>
    </source>
</evidence>
<evidence type="ECO:0000313" key="4">
    <source>
        <dbReference type="EMBL" id="KAK3041891.1"/>
    </source>
</evidence>
<feature type="non-terminal residue" evidence="4">
    <location>
        <position position="1"/>
    </location>
</feature>
<protein>
    <submittedName>
        <fullName evidence="4">Uncharacterized protein</fullName>
    </submittedName>
</protein>
<feature type="region of interest" description="PFYRE" evidence="3">
    <location>
        <begin position="75"/>
        <end position="166"/>
    </location>
</feature>
<gene>
    <name evidence="4" type="ORF">RJ639_002173</name>
</gene>
<evidence type="ECO:0000256" key="2">
    <source>
        <dbReference type="ARBA" id="ARBA00023163"/>
    </source>
</evidence>
<dbReference type="Pfam" id="PF03514">
    <property type="entry name" value="GRAS"/>
    <property type="match status" value="2"/>
</dbReference>
<dbReference type="AlphaFoldDB" id="A0AA88X953"/>
<comment type="caution">
    <text evidence="4">The sequence shown here is derived from an EMBL/GenBank/DDBJ whole genome shotgun (WGS) entry which is preliminary data.</text>
</comment>
<reference evidence="4" key="1">
    <citation type="submission" date="2022-12" db="EMBL/GenBank/DDBJ databases">
        <title>Draft genome assemblies for two species of Escallonia (Escalloniales).</title>
        <authorList>
            <person name="Chanderbali A."/>
            <person name="Dervinis C."/>
            <person name="Anghel I."/>
            <person name="Soltis D."/>
            <person name="Soltis P."/>
            <person name="Zapata F."/>
        </authorList>
    </citation>
    <scope>NUCLEOTIDE SEQUENCE</scope>
    <source>
        <strain evidence="4">UCBG64.0493</strain>
        <tissue evidence="4">Leaf</tissue>
    </source>
</reference>
<evidence type="ECO:0000313" key="5">
    <source>
        <dbReference type="Proteomes" id="UP001188597"/>
    </source>
</evidence>
<organism evidence="4 5">
    <name type="scientific">Escallonia herrerae</name>
    <dbReference type="NCBI Taxonomy" id="1293975"/>
    <lineage>
        <taxon>Eukaryota</taxon>
        <taxon>Viridiplantae</taxon>
        <taxon>Streptophyta</taxon>
        <taxon>Embryophyta</taxon>
        <taxon>Tracheophyta</taxon>
        <taxon>Spermatophyta</taxon>
        <taxon>Magnoliopsida</taxon>
        <taxon>eudicotyledons</taxon>
        <taxon>Gunneridae</taxon>
        <taxon>Pentapetalae</taxon>
        <taxon>asterids</taxon>
        <taxon>campanulids</taxon>
        <taxon>Escalloniales</taxon>
        <taxon>Escalloniaceae</taxon>
        <taxon>Escallonia</taxon>
    </lineage>
</organism>
<evidence type="ECO:0000256" key="3">
    <source>
        <dbReference type="PROSITE-ProRule" id="PRU01191"/>
    </source>
</evidence>
<sequence length="205" mass="23658">MSNIFANRSISGQTTLRIIDFDILFGFQWPCLMQAISLRPGGPQSFGLQESTCLNQKKRDTIQLEHLKIDGDELIVINSLYRLTDVPDETVLSKDDVLKLIRSINSDMFIQGILNGTYNAPFFMTQFREALFHFSTLFDMFEATTPLEDHERMMFEHEVFARDARKVTVNEGTTRIERPETYKQWQVRNLGAGFRQLTLNPGIVK</sequence>
<name>A0AA88X953_9ASTE</name>
<comment type="caution">
    <text evidence="3">Lacks conserved residue(s) required for the propagation of feature annotation.</text>
</comment>
<proteinExistence type="inferred from homology"/>
<keyword evidence="5" id="KW-1185">Reference proteome</keyword>
<dbReference type="EMBL" id="JAVXUP010000026">
    <property type="protein sequence ID" value="KAK3041891.1"/>
    <property type="molecule type" value="Genomic_DNA"/>
</dbReference>
<comment type="similarity">
    <text evidence="3">Belongs to the GRAS family.</text>
</comment>
<keyword evidence="2" id="KW-0804">Transcription</keyword>
<accession>A0AA88X953</accession>
<dbReference type="PANTHER" id="PTHR31636">
    <property type="entry name" value="OSJNBA0084A10.13 PROTEIN-RELATED"/>
    <property type="match status" value="1"/>
</dbReference>
<dbReference type="PROSITE" id="PS50985">
    <property type="entry name" value="GRAS"/>
    <property type="match status" value="1"/>
</dbReference>
<dbReference type="Proteomes" id="UP001188597">
    <property type="component" value="Unassembled WGS sequence"/>
</dbReference>
<dbReference type="InterPro" id="IPR005202">
    <property type="entry name" value="TF_GRAS"/>
</dbReference>